<name>A0A3A4N4J3_ABYX5</name>
<evidence type="ECO:0000313" key="2">
    <source>
        <dbReference type="EMBL" id="RJP14292.1"/>
    </source>
</evidence>
<keyword evidence="2" id="KW-0808">Transferase</keyword>
<dbReference type="Gene3D" id="3.30.460.10">
    <property type="entry name" value="Beta Polymerase, domain 2"/>
    <property type="match status" value="1"/>
</dbReference>
<proteinExistence type="predicted"/>
<gene>
    <name evidence="2" type="ORF">C4520_21480</name>
</gene>
<dbReference type="InterPro" id="IPR041633">
    <property type="entry name" value="Polbeta"/>
</dbReference>
<dbReference type="GO" id="GO:0016740">
    <property type="term" value="F:transferase activity"/>
    <property type="evidence" value="ECO:0007669"/>
    <property type="project" value="UniProtKB-KW"/>
</dbReference>
<dbReference type="PANTHER" id="PTHR37030:SF1">
    <property type="entry name" value="NUCLEOTIDYLTRANSFERASE"/>
    <property type="match status" value="1"/>
</dbReference>
<dbReference type="PANTHER" id="PTHR37030">
    <property type="entry name" value="NUCLEOTIDYLTRANSFERASE"/>
    <property type="match status" value="1"/>
</dbReference>
<evidence type="ECO:0000313" key="3">
    <source>
        <dbReference type="Proteomes" id="UP000265882"/>
    </source>
</evidence>
<reference evidence="2 3" key="1">
    <citation type="journal article" date="2017" name="ISME J.">
        <title>Energy and carbon metabolisms in a deep terrestrial subsurface fluid microbial community.</title>
        <authorList>
            <person name="Momper L."/>
            <person name="Jungbluth S.P."/>
            <person name="Lee M.D."/>
            <person name="Amend J.P."/>
        </authorList>
    </citation>
    <scope>NUCLEOTIDE SEQUENCE [LARGE SCALE GENOMIC DNA]</scope>
    <source>
        <strain evidence="2">SURF_5</strain>
    </source>
</reference>
<dbReference type="Proteomes" id="UP000265882">
    <property type="component" value="Unassembled WGS sequence"/>
</dbReference>
<evidence type="ECO:0000259" key="1">
    <source>
        <dbReference type="Pfam" id="PF18765"/>
    </source>
</evidence>
<sequence>MELDMSITVQQTGELISEEIIRAVVQKIAENFFPDKIIIFGSYASGNPTPDSDLDLMVIMQTDLPRHKRAVPLRLLFRPTPCAMDILVFTPEEVSYWNGVTNHIITEVFASGKVVYERQKA</sequence>
<dbReference type="AlphaFoldDB" id="A0A3A4N4J3"/>
<dbReference type="InterPro" id="IPR043519">
    <property type="entry name" value="NT_sf"/>
</dbReference>
<dbReference type="SUPFAM" id="SSF81301">
    <property type="entry name" value="Nucleotidyltransferase"/>
    <property type="match status" value="1"/>
</dbReference>
<comment type="caution">
    <text evidence="2">The sequence shown here is derived from an EMBL/GenBank/DDBJ whole genome shotgun (WGS) entry which is preliminary data.</text>
</comment>
<dbReference type="EMBL" id="QZKU01000144">
    <property type="protein sequence ID" value="RJP14292.1"/>
    <property type="molecule type" value="Genomic_DNA"/>
</dbReference>
<protein>
    <submittedName>
        <fullName evidence="2">Nucleotidyltransferase domain-containing protein</fullName>
    </submittedName>
</protein>
<dbReference type="CDD" id="cd05403">
    <property type="entry name" value="NT_KNTase_like"/>
    <property type="match status" value="1"/>
</dbReference>
<accession>A0A3A4N4J3</accession>
<organism evidence="2 3">
    <name type="scientific">Abyssobacteria bacterium (strain SURF_5)</name>
    <dbReference type="NCBI Taxonomy" id="2093360"/>
    <lineage>
        <taxon>Bacteria</taxon>
        <taxon>Pseudomonadati</taxon>
        <taxon>Candidatus Hydrogenedentota</taxon>
        <taxon>Candidatus Abyssobacteria</taxon>
    </lineage>
</organism>
<dbReference type="Pfam" id="PF18765">
    <property type="entry name" value="Polbeta"/>
    <property type="match status" value="1"/>
</dbReference>
<feature type="domain" description="Polymerase beta nucleotidyltransferase" evidence="1">
    <location>
        <begin position="28"/>
        <end position="120"/>
    </location>
</feature>